<evidence type="ECO:0000256" key="2">
    <source>
        <dbReference type="SAM" id="SignalP"/>
    </source>
</evidence>
<keyword evidence="2" id="KW-0732">Signal</keyword>
<evidence type="ECO:0000313" key="3">
    <source>
        <dbReference type="EMBL" id="SEJ37138.1"/>
    </source>
</evidence>
<dbReference type="Pfam" id="PF14903">
    <property type="entry name" value="WG_beta_rep"/>
    <property type="match status" value="2"/>
</dbReference>
<dbReference type="EMBL" id="FNZH01000003">
    <property type="protein sequence ID" value="SEJ37138.1"/>
    <property type="molecule type" value="Genomic_DNA"/>
</dbReference>
<accession>A0A1H6Y761</accession>
<gene>
    <name evidence="3" type="ORF">SAMN05192553_103521</name>
</gene>
<dbReference type="STRING" id="1416801.SAMN05192553_103521"/>
<dbReference type="OrthoDB" id="2485468at2"/>
<dbReference type="PANTHER" id="PTHR37841">
    <property type="entry name" value="GLR2918 PROTEIN"/>
    <property type="match status" value="1"/>
</dbReference>
<dbReference type="RefSeq" id="WP_092174143.1">
    <property type="nucleotide sequence ID" value="NZ_FNZH01000003.1"/>
</dbReference>
<keyword evidence="4" id="KW-1185">Reference proteome</keyword>
<proteinExistence type="predicted"/>
<feature type="chain" id="PRO_5011468314" evidence="2">
    <location>
        <begin position="26"/>
        <end position="527"/>
    </location>
</feature>
<feature type="compositionally biased region" description="Basic residues" evidence="1">
    <location>
        <begin position="516"/>
        <end position="527"/>
    </location>
</feature>
<evidence type="ECO:0000313" key="4">
    <source>
        <dbReference type="Proteomes" id="UP000199403"/>
    </source>
</evidence>
<dbReference type="Proteomes" id="UP000199403">
    <property type="component" value="Unassembled WGS sequence"/>
</dbReference>
<reference evidence="4" key="1">
    <citation type="submission" date="2016-10" db="EMBL/GenBank/DDBJ databases">
        <authorList>
            <person name="Varghese N."/>
            <person name="Submissions S."/>
        </authorList>
    </citation>
    <scope>NUCLEOTIDE SEQUENCE [LARGE SCALE GENOMIC DNA]</scope>
    <source>
        <strain evidence="4">IBRC-M 10761</strain>
    </source>
</reference>
<name>A0A1H6Y761_9BACT</name>
<feature type="region of interest" description="Disordered" evidence="1">
    <location>
        <begin position="502"/>
        <end position="527"/>
    </location>
</feature>
<dbReference type="PANTHER" id="PTHR37841:SF1">
    <property type="entry name" value="DUF3298 DOMAIN-CONTAINING PROTEIN"/>
    <property type="match status" value="1"/>
</dbReference>
<organism evidence="3 4">
    <name type="scientific">Cyclobacterium xiamenense</name>
    <dbReference type="NCBI Taxonomy" id="1297121"/>
    <lineage>
        <taxon>Bacteria</taxon>
        <taxon>Pseudomonadati</taxon>
        <taxon>Bacteroidota</taxon>
        <taxon>Cytophagia</taxon>
        <taxon>Cytophagales</taxon>
        <taxon>Cyclobacteriaceae</taxon>
        <taxon>Cyclobacterium</taxon>
    </lineage>
</organism>
<evidence type="ECO:0000256" key="1">
    <source>
        <dbReference type="SAM" id="MobiDB-lite"/>
    </source>
</evidence>
<sequence length="527" mass="59375">MQKNYPIGILFFALLWSAVLPKTQAQTWEVFDSNFNLEKKIASGNIFLLGNSLRINVWEDDLSFLDPEYNSFARIDSARLYQYMEPWIVIKNGKNYGAFHEYGEQVLESTYDEITTFYTHLLARKGTDYFVYDRGQRTTRAIGSFAEARIARNGQVIARHSDGSFALPLSQEPDRRFVSLTDPAPDVILAQEASGYGLINREGSYILEPIIDEMSHLEENHFFAKNDREYLLINALSTDADIRYNSFHQISIEKGVLVEYIHGKLRRIMKKDGILLDIVGMDSVRKIDDYYNVHFRDASTGLLNPEGKWEVRPTAAASQLLPGNEGLYGARMGGSYGYVDATGNTAIKAQYDRVLPFSEGLAAVQVGSKWGYIDAANELSVPYDFDAAGPFSQGVAIVREGEQRQLIGRNGEKLGEACDRISRTQDGYYLLEKNGLFGLAKPNGHLICSPQFDEIRREGPNQILVRKEGSYGIMQENGDFVLPLYYSRILFDEENQKILAKSEANETALEKETAGKKAKKKRKTTGA</sequence>
<feature type="signal peptide" evidence="2">
    <location>
        <begin position="1"/>
        <end position="25"/>
    </location>
</feature>
<protein>
    <submittedName>
        <fullName evidence="3">WG containing repeat-containing protein</fullName>
    </submittedName>
</protein>
<dbReference type="AlphaFoldDB" id="A0A1H6Y761"/>
<dbReference type="InterPro" id="IPR032774">
    <property type="entry name" value="WG_beta_rep"/>
</dbReference>